<sequence length="232" mass="24991">MPTRLPADWPARSTMTPERAFNPAHPQTYTIHHPGLFDKTNAWVVLSLGTAASISRRFERDKSIPQRIDRSGLDFVMDFADQYGGGVTLGLTALGFMALGGTTSNPQLTQAGTELTSSLMAAAGITWALKISFDRRRPNGGSYSFPSGHTSTAFAAAPVLYRNFGPLIGSAAYTMAVMTGISRMEDNKHYMTDVFAGAIIGIVAGRTLSYQSPIRLTAPKDGFGLGITYKFN</sequence>
<protein>
    <submittedName>
        <fullName evidence="2">Phosphatase PAP2 family protein</fullName>
    </submittedName>
</protein>
<reference evidence="2" key="1">
    <citation type="submission" date="2021-05" db="EMBL/GenBank/DDBJ databases">
        <title>Energy efficiency and biological interactions define the core microbiome of deep oligotrophic groundwater.</title>
        <authorList>
            <person name="Mehrshad M."/>
            <person name="Lopez-Fernandez M."/>
            <person name="Bell E."/>
            <person name="Bernier-Latmani R."/>
            <person name="Bertilsson S."/>
            <person name="Dopson M."/>
        </authorList>
    </citation>
    <scope>NUCLEOTIDE SEQUENCE</scope>
    <source>
        <strain evidence="2">Modern_marine.mb.64</strain>
    </source>
</reference>
<dbReference type="InterPro" id="IPR036938">
    <property type="entry name" value="PAP2/HPO_sf"/>
</dbReference>
<evidence type="ECO:0000259" key="1">
    <source>
        <dbReference type="SMART" id="SM00014"/>
    </source>
</evidence>
<dbReference type="CDD" id="cd03394">
    <property type="entry name" value="PAP2_like_5"/>
    <property type="match status" value="1"/>
</dbReference>
<evidence type="ECO:0000313" key="2">
    <source>
        <dbReference type="EMBL" id="MBU2689562.1"/>
    </source>
</evidence>
<dbReference type="InterPro" id="IPR000326">
    <property type="entry name" value="PAP2/HPO"/>
</dbReference>
<dbReference type="SMART" id="SM00014">
    <property type="entry name" value="acidPPc"/>
    <property type="match status" value="1"/>
</dbReference>
<organism evidence="2 3">
    <name type="scientific">Eiseniibacteriota bacterium</name>
    <dbReference type="NCBI Taxonomy" id="2212470"/>
    <lineage>
        <taxon>Bacteria</taxon>
        <taxon>Candidatus Eiseniibacteriota</taxon>
    </lineage>
</organism>
<dbReference type="SUPFAM" id="SSF48317">
    <property type="entry name" value="Acid phosphatase/Vanadium-dependent haloperoxidase"/>
    <property type="match status" value="1"/>
</dbReference>
<accession>A0A948RV67</accession>
<dbReference type="PANTHER" id="PTHR14969">
    <property type="entry name" value="SPHINGOSINE-1-PHOSPHATE PHOSPHOHYDROLASE"/>
    <property type="match status" value="1"/>
</dbReference>
<feature type="domain" description="Phosphatidic acid phosphatase type 2/haloperoxidase" evidence="1">
    <location>
        <begin position="115"/>
        <end position="209"/>
    </location>
</feature>
<name>A0A948RV67_UNCEI</name>
<dbReference type="EMBL" id="JAHJDP010000011">
    <property type="protein sequence ID" value="MBU2689562.1"/>
    <property type="molecule type" value="Genomic_DNA"/>
</dbReference>
<comment type="caution">
    <text evidence="2">The sequence shown here is derived from an EMBL/GenBank/DDBJ whole genome shotgun (WGS) entry which is preliminary data.</text>
</comment>
<proteinExistence type="predicted"/>
<evidence type="ECO:0000313" key="3">
    <source>
        <dbReference type="Proteomes" id="UP000777784"/>
    </source>
</evidence>
<dbReference type="AlphaFoldDB" id="A0A948RV67"/>
<dbReference type="PANTHER" id="PTHR14969:SF13">
    <property type="entry name" value="AT30094P"/>
    <property type="match status" value="1"/>
</dbReference>
<dbReference type="Gene3D" id="1.20.144.10">
    <property type="entry name" value="Phosphatidic acid phosphatase type 2/haloperoxidase"/>
    <property type="match status" value="1"/>
</dbReference>
<dbReference type="Proteomes" id="UP000777784">
    <property type="component" value="Unassembled WGS sequence"/>
</dbReference>
<dbReference type="Pfam" id="PF01569">
    <property type="entry name" value="PAP2"/>
    <property type="match status" value="1"/>
</dbReference>
<gene>
    <name evidence="2" type="ORF">KJ970_01420</name>
</gene>